<keyword evidence="5 10" id="KW-0256">Endoplasmic reticulum</keyword>
<dbReference type="EMBL" id="QZBD01000145">
    <property type="protein sequence ID" value="THY26502.1"/>
    <property type="molecule type" value="Genomic_DNA"/>
</dbReference>
<name>A0A4S9LCH4_AURPU</name>
<dbReference type="Proteomes" id="UP000306584">
    <property type="component" value="Unassembled WGS sequence"/>
</dbReference>
<dbReference type="InterPro" id="IPR045260">
    <property type="entry name" value="Sec12-like"/>
</dbReference>
<evidence type="ECO:0000256" key="7">
    <source>
        <dbReference type="ARBA" id="ARBA00022927"/>
    </source>
</evidence>
<keyword evidence="2 10" id="KW-0853">WD repeat</keyword>
<evidence type="ECO:0000256" key="10">
    <source>
        <dbReference type="RuleBase" id="RU369019"/>
    </source>
</evidence>
<keyword evidence="8" id="KW-1133">Transmembrane helix</keyword>
<dbReference type="GO" id="GO:0000139">
    <property type="term" value="C:Golgi membrane"/>
    <property type="evidence" value="ECO:0007669"/>
    <property type="project" value="UniProtKB-SubCell"/>
</dbReference>
<comment type="caution">
    <text evidence="12">The sequence shown here is derived from an EMBL/GenBank/DDBJ whole genome shotgun (WGS) entry which is preliminary data.</text>
</comment>
<dbReference type="PANTHER" id="PTHR23284">
    <property type="entry name" value="PROLACTIN REGULATORY ELEMENT BINDING PROTEIN"/>
    <property type="match status" value="1"/>
</dbReference>
<dbReference type="GO" id="GO:0003400">
    <property type="term" value="P:regulation of COPII vesicle coating"/>
    <property type="evidence" value="ECO:0007669"/>
    <property type="project" value="UniProtKB-UniRule"/>
</dbReference>
<evidence type="ECO:0000256" key="8">
    <source>
        <dbReference type="ARBA" id="ARBA00022989"/>
    </source>
</evidence>
<dbReference type="GO" id="GO:0005789">
    <property type="term" value="C:endoplasmic reticulum membrane"/>
    <property type="evidence" value="ECO:0007669"/>
    <property type="project" value="UniProtKB-SubCell"/>
</dbReference>
<gene>
    <name evidence="12" type="ORF">D6D01_04432</name>
</gene>
<evidence type="ECO:0000256" key="6">
    <source>
        <dbReference type="ARBA" id="ARBA00022892"/>
    </source>
</evidence>
<comment type="function">
    <text evidence="10">Guanine nucleotide-exchange factor (GEF) required for the formation or budding of transport vesicles from the ER.</text>
</comment>
<evidence type="ECO:0000256" key="1">
    <source>
        <dbReference type="ARBA" id="ARBA00022448"/>
    </source>
</evidence>
<organism evidence="12 13">
    <name type="scientific">Aureobasidium pullulans</name>
    <name type="common">Black yeast</name>
    <name type="synonym">Pullularia pullulans</name>
    <dbReference type="NCBI Taxonomy" id="5580"/>
    <lineage>
        <taxon>Eukaryota</taxon>
        <taxon>Fungi</taxon>
        <taxon>Dikarya</taxon>
        <taxon>Ascomycota</taxon>
        <taxon>Pezizomycotina</taxon>
        <taxon>Dothideomycetes</taxon>
        <taxon>Dothideomycetidae</taxon>
        <taxon>Dothideales</taxon>
        <taxon>Saccotheciaceae</taxon>
        <taxon>Aureobasidium</taxon>
    </lineage>
</organism>
<dbReference type="GO" id="GO:0006888">
    <property type="term" value="P:endoplasmic reticulum to Golgi vesicle-mediated transport"/>
    <property type="evidence" value="ECO:0007669"/>
    <property type="project" value="UniProtKB-UniRule"/>
</dbReference>
<evidence type="ECO:0000256" key="2">
    <source>
        <dbReference type="ARBA" id="ARBA00022574"/>
    </source>
</evidence>
<dbReference type="InterPro" id="IPR015943">
    <property type="entry name" value="WD40/YVTN_repeat-like_dom_sf"/>
</dbReference>
<keyword evidence="1 10" id="KW-0813">Transport</keyword>
<dbReference type="GO" id="GO:0005085">
    <property type="term" value="F:guanyl-nucleotide exchange factor activity"/>
    <property type="evidence" value="ECO:0007669"/>
    <property type="project" value="InterPro"/>
</dbReference>
<evidence type="ECO:0000256" key="4">
    <source>
        <dbReference type="ARBA" id="ARBA00022737"/>
    </source>
</evidence>
<evidence type="ECO:0000256" key="3">
    <source>
        <dbReference type="ARBA" id="ARBA00022692"/>
    </source>
</evidence>
<comment type="similarity">
    <text evidence="10">Belongs to the WD repeat SEC12 family.</text>
</comment>
<evidence type="ECO:0000256" key="11">
    <source>
        <dbReference type="SAM" id="MobiDB-lite"/>
    </source>
</evidence>
<feature type="region of interest" description="Disordered" evidence="11">
    <location>
        <begin position="133"/>
        <end position="152"/>
    </location>
</feature>
<dbReference type="AlphaFoldDB" id="A0A4S9LCH4"/>
<dbReference type="GO" id="GO:0015031">
    <property type="term" value="P:protein transport"/>
    <property type="evidence" value="ECO:0007669"/>
    <property type="project" value="UniProtKB-KW"/>
</dbReference>
<keyword evidence="6" id="KW-0931">ER-Golgi transport</keyword>
<evidence type="ECO:0000313" key="12">
    <source>
        <dbReference type="EMBL" id="THY26502.1"/>
    </source>
</evidence>
<comment type="subcellular location">
    <subcellularLocation>
        <location evidence="10">Endoplasmic reticulum membrane</location>
        <topology evidence="10">Single-pass type II membrane protein</topology>
    </subcellularLocation>
    <subcellularLocation>
        <location evidence="10">Golgi apparatus membrane</location>
        <topology evidence="10">Single-pass type II membrane protein</topology>
    </subcellularLocation>
</comment>
<keyword evidence="3" id="KW-0812">Transmembrane</keyword>
<accession>A0A4S9LCH4</accession>
<keyword evidence="9" id="KW-0472">Membrane</keyword>
<dbReference type="Gene3D" id="2.130.10.10">
    <property type="entry name" value="YVTN repeat-like/Quinoprotein amine dehydrogenase"/>
    <property type="match status" value="1"/>
</dbReference>
<evidence type="ECO:0000256" key="9">
    <source>
        <dbReference type="ARBA" id="ARBA00023136"/>
    </source>
</evidence>
<evidence type="ECO:0000313" key="13">
    <source>
        <dbReference type="Proteomes" id="UP000306584"/>
    </source>
</evidence>
<protein>
    <recommendedName>
        <fullName evidence="10">Guanine nucleotide-exchange factor SEC12</fullName>
    </recommendedName>
</protein>
<keyword evidence="7 10" id="KW-0653">Protein transport</keyword>
<dbReference type="PANTHER" id="PTHR23284:SF0">
    <property type="entry name" value="PROLACTIN REGULATORY ELEMENT-BINDING PROTEIN"/>
    <property type="match status" value="1"/>
</dbReference>
<evidence type="ECO:0000256" key="5">
    <source>
        <dbReference type="ARBA" id="ARBA00022824"/>
    </source>
</evidence>
<proteinExistence type="inferred from homology"/>
<sequence>MVFQSHGPVSFTKTTLSYPVYTAEFDPYNRGFLVVGGGGGQGRNGVANKIVSYTRRLSSHANRINTSQTLLDTSKRATLDTAAEIELSSDEDNVISLGTLASKDGLITLAGINSSEEDQKAGKNEHLRTFEIKYPQKKQASDEKQSTGTVVEKPDGSISFVGKAGLFKPATGPRPETYQRLLRLSPTYKRDSPNKRIGAVATGLAKQSEIVVFDATKTPTTQADVIARIPMRNNDEAADLDITEIETNTFSITWATDYDVYEQTVMYNFDTKKATFSPANPRKVYSMPLREDSSKPARPKYRAIRWLGPEDVLLLSNLPGRTGAELSIIHFYPSGPALKVKQKVLPGHVKQAVGLDVCSLDADKDGNKQVVVAIASHDISIPVYTIDYKSATHTFGKFKRFTTLRDVHPQTITCLRFSPFHSPVRGPAPELDRKGNQILAKNPVHPGPQYIKLCSTSIGNTVVVDTFALLPSQPADRLSRYVLLHPSDEVRQRTTYGILIGFAVLVFAILLQSLYSSDPFAPSFADIIPLPASWQRTLNHPASIADSMGRKGWEPIADAASSVSSVIPDAASSASSAGSEAASAVRSAAAAPSAKIADLLDMHFALPGGSASEEDKAVIIRDNGEGKALAVSMGDAEAYKKQDERAQHWHELSEQQKETWRKRLVDAGHWTVEEGETILKGVVFSSWAGFVGRVAGEAIREL</sequence>
<reference evidence="12 13" key="1">
    <citation type="submission" date="2018-10" db="EMBL/GenBank/DDBJ databases">
        <title>Fifty Aureobasidium pullulans genomes reveal a recombining polyextremotolerant generalist.</title>
        <authorList>
            <person name="Gostincar C."/>
            <person name="Turk M."/>
            <person name="Zajc J."/>
            <person name="Gunde-Cimerman N."/>
        </authorList>
    </citation>
    <scope>NUCLEOTIDE SEQUENCE [LARGE SCALE GENOMIC DNA]</scope>
    <source>
        <strain evidence="12 13">EXF-6604</strain>
    </source>
</reference>
<keyword evidence="4 10" id="KW-0677">Repeat</keyword>